<sequence length="197" mass="22818">MKKIVYFLFAILFINCNNQSNKKTTTPLHFFQTLSTDSIKIIIPEDLQIHLFSKEKLIPLAYQKYFLQLKTFDWTENTTLLPVGKVQIKPNEYLLIVSEQYDYGIRTYGLLYDEIANKTTDTLTLARTFQDAEASQTISSTIKNNSITQKTETCLAELDWLAQPIEIISSECNDEIKTIKVSKKLSFIRNEFFITGY</sequence>
<accession>A0ABV5GMB5</accession>
<protein>
    <recommendedName>
        <fullName evidence="3">Lipoprotein</fullName>
    </recommendedName>
</protein>
<comment type="caution">
    <text evidence="1">The sequence shown here is derived from an EMBL/GenBank/DDBJ whole genome shotgun (WGS) entry which is preliminary data.</text>
</comment>
<keyword evidence="2" id="KW-1185">Reference proteome</keyword>
<gene>
    <name evidence="1" type="ORF">ACFFVF_08360</name>
</gene>
<evidence type="ECO:0000313" key="1">
    <source>
        <dbReference type="EMBL" id="MFB9096523.1"/>
    </source>
</evidence>
<dbReference type="EMBL" id="JBHMEY010000018">
    <property type="protein sequence ID" value="MFB9096523.1"/>
    <property type="molecule type" value="Genomic_DNA"/>
</dbReference>
<dbReference type="Proteomes" id="UP001589607">
    <property type="component" value="Unassembled WGS sequence"/>
</dbReference>
<evidence type="ECO:0008006" key="3">
    <source>
        <dbReference type="Google" id="ProtNLM"/>
    </source>
</evidence>
<organism evidence="1 2">
    <name type="scientific">Flavobacterium jumunjinense</name>
    <dbReference type="NCBI Taxonomy" id="998845"/>
    <lineage>
        <taxon>Bacteria</taxon>
        <taxon>Pseudomonadati</taxon>
        <taxon>Bacteroidota</taxon>
        <taxon>Flavobacteriia</taxon>
        <taxon>Flavobacteriales</taxon>
        <taxon>Flavobacteriaceae</taxon>
        <taxon>Flavobacterium</taxon>
    </lineage>
</organism>
<reference evidence="1 2" key="1">
    <citation type="submission" date="2024-09" db="EMBL/GenBank/DDBJ databases">
        <authorList>
            <person name="Sun Q."/>
            <person name="Mori K."/>
        </authorList>
    </citation>
    <scope>NUCLEOTIDE SEQUENCE [LARGE SCALE GENOMIC DNA]</scope>
    <source>
        <strain evidence="1 2">CECT 7955</strain>
    </source>
</reference>
<evidence type="ECO:0000313" key="2">
    <source>
        <dbReference type="Proteomes" id="UP001589607"/>
    </source>
</evidence>
<name>A0ABV5GMB5_9FLAO</name>
<dbReference type="RefSeq" id="WP_236455677.1">
    <property type="nucleotide sequence ID" value="NZ_CBCSGE010000002.1"/>
</dbReference>
<proteinExistence type="predicted"/>